<evidence type="ECO:0000256" key="4">
    <source>
        <dbReference type="ARBA" id="ARBA00004541"/>
    </source>
</evidence>
<sequence length="405" mass="45464">MGRGRYLSATWRMTVLTLRQGYQDWHVCLHFDSIAQYRSPDYRTDSHFKMAAKSSNYYSKALMFAVFLSSFHLTTTMNLLPIEEQLIWISNTDGVALFRTPILTLLPNGDLLAFVEARKYSSGDAGAKFIAMKRSTNQGLVWGPSEYILDDFHAQDGVNTGAVLFDSDTNTLFLLYSYCGHLANCVPGPDSQAAGSYMIASEDFGYSWSKPVNVKDLIPGVTSLEPIAFGPGYGLQKQHQPNKGRLIACGHTSEYVVRTMLCLYSDDHGKTWAVNKRFYSIPFNNTKVAHDLVPGEVQVVELPNGTLFMTVRNTHGYRCNCRMQMVSYDGGETFPLRNAFFDENLIDPNCFASMMRHKDMLFFSNPASTSHRVNMTVRWSLDYGSSWPGSVIIHEGGNRPKPAGY</sequence>
<dbReference type="GO" id="GO:0005886">
    <property type="term" value="C:plasma membrane"/>
    <property type="evidence" value="ECO:0007669"/>
    <property type="project" value="UniProtKB-SubCell"/>
</dbReference>
<evidence type="ECO:0000256" key="2">
    <source>
        <dbReference type="ARBA" id="ARBA00004227"/>
    </source>
</evidence>
<comment type="similarity">
    <text evidence="5">Belongs to the glycosyl hydrolase 33 family.</text>
</comment>
<keyword evidence="10" id="KW-0378">Hydrolase</keyword>
<reference evidence="22" key="1">
    <citation type="submission" date="2021-10" db="EMBL/GenBank/DDBJ databases">
        <title>Tropical sea cucumber genome reveals ecological adaptation and Cuvierian tubules defense mechanism.</title>
        <authorList>
            <person name="Chen T."/>
        </authorList>
    </citation>
    <scope>NUCLEOTIDE SEQUENCE</scope>
    <source>
        <strain evidence="22">Nanhai2018</strain>
        <tissue evidence="22">Muscle</tissue>
    </source>
</reference>
<keyword evidence="7" id="KW-0597">Phosphoprotein</keyword>
<dbReference type="AlphaFoldDB" id="A0A9Q1BR89"/>
<keyword evidence="11" id="KW-0443">Lipid metabolism</keyword>
<comment type="subunit">
    <text evidence="17">Interacts with cathepsin A (protective protein), beta-galactosidase and N-acetylgalactosamine-6-sulfate sulfatase in a multienzyme complex.</text>
</comment>
<dbReference type="GO" id="GO:0043202">
    <property type="term" value="C:lysosomal lumen"/>
    <property type="evidence" value="ECO:0007669"/>
    <property type="project" value="UniProtKB-SubCell"/>
</dbReference>
<keyword evidence="13" id="KW-0325">Glycoprotein</keyword>
<keyword evidence="9" id="KW-0677">Repeat</keyword>
<dbReference type="InterPro" id="IPR036278">
    <property type="entry name" value="Sialidase_sf"/>
</dbReference>
<evidence type="ECO:0000256" key="1">
    <source>
        <dbReference type="ARBA" id="ARBA00004207"/>
    </source>
</evidence>
<evidence type="ECO:0000259" key="21">
    <source>
        <dbReference type="Pfam" id="PF13088"/>
    </source>
</evidence>
<dbReference type="PANTHER" id="PTHR10628">
    <property type="entry name" value="SIALIDASE"/>
    <property type="match status" value="1"/>
</dbReference>
<dbReference type="SUPFAM" id="SSF50939">
    <property type="entry name" value="Sialidases"/>
    <property type="match status" value="1"/>
</dbReference>
<evidence type="ECO:0000256" key="12">
    <source>
        <dbReference type="ARBA" id="ARBA00023136"/>
    </source>
</evidence>
<gene>
    <name evidence="22" type="ORF">HOLleu_27905</name>
</gene>
<keyword evidence="12" id="KW-0472">Membrane</keyword>
<keyword evidence="8" id="KW-0732">Signal</keyword>
<evidence type="ECO:0000256" key="17">
    <source>
        <dbReference type="ARBA" id="ARBA00038519"/>
    </source>
</evidence>
<comment type="caution">
    <text evidence="22">The sequence shown here is derived from an EMBL/GenBank/DDBJ whole genome shotgun (WGS) entry which is preliminary data.</text>
</comment>
<dbReference type="GO" id="GO:0009313">
    <property type="term" value="P:oligosaccharide catabolic process"/>
    <property type="evidence" value="ECO:0007669"/>
    <property type="project" value="TreeGrafter"/>
</dbReference>
<keyword evidence="6" id="KW-1003">Cell membrane</keyword>
<evidence type="ECO:0000256" key="15">
    <source>
        <dbReference type="ARBA" id="ARBA00023329"/>
    </source>
</evidence>
<evidence type="ECO:0000256" key="3">
    <source>
        <dbReference type="ARBA" id="ARBA00004236"/>
    </source>
</evidence>
<dbReference type="EMBL" id="JAIZAY010000013">
    <property type="protein sequence ID" value="KAJ8031238.1"/>
    <property type="molecule type" value="Genomic_DNA"/>
</dbReference>
<organism evidence="22 23">
    <name type="scientific">Holothuria leucospilota</name>
    <name type="common">Black long sea cucumber</name>
    <name type="synonym">Mertensiothuria leucospilota</name>
    <dbReference type="NCBI Taxonomy" id="206669"/>
    <lineage>
        <taxon>Eukaryota</taxon>
        <taxon>Metazoa</taxon>
        <taxon>Echinodermata</taxon>
        <taxon>Eleutherozoa</taxon>
        <taxon>Echinozoa</taxon>
        <taxon>Holothuroidea</taxon>
        <taxon>Aspidochirotacea</taxon>
        <taxon>Aspidochirotida</taxon>
        <taxon>Holothuriidae</taxon>
        <taxon>Holothuria</taxon>
    </lineage>
</organism>
<evidence type="ECO:0000256" key="19">
    <source>
        <dbReference type="ARBA" id="ARBA00041332"/>
    </source>
</evidence>
<evidence type="ECO:0000256" key="11">
    <source>
        <dbReference type="ARBA" id="ARBA00023098"/>
    </source>
</evidence>
<dbReference type="GO" id="GO:0031410">
    <property type="term" value="C:cytoplasmic vesicle"/>
    <property type="evidence" value="ECO:0007669"/>
    <property type="project" value="UniProtKB-SubCell"/>
</dbReference>
<dbReference type="OrthoDB" id="2739686at2759"/>
<evidence type="ECO:0000313" key="22">
    <source>
        <dbReference type="EMBL" id="KAJ8031238.1"/>
    </source>
</evidence>
<evidence type="ECO:0000256" key="8">
    <source>
        <dbReference type="ARBA" id="ARBA00022729"/>
    </source>
</evidence>
<evidence type="ECO:0000256" key="14">
    <source>
        <dbReference type="ARBA" id="ARBA00023228"/>
    </source>
</evidence>
<evidence type="ECO:0000256" key="6">
    <source>
        <dbReference type="ARBA" id="ARBA00022475"/>
    </source>
</evidence>
<evidence type="ECO:0000256" key="10">
    <source>
        <dbReference type="ARBA" id="ARBA00022801"/>
    </source>
</evidence>
<keyword evidence="15" id="KW-0968">Cytoplasmic vesicle</keyword>
<keyword evidence="23" id="KW-1185">Reference proteome</keyword>
<accession>A0A9Q1BR89</accession>
<evidence type="ECO:0000313" key="23">
    <source>
        <dbReference type="Proteomes" id="UP001152320"/>
    </source>
</evidence>
<evidence type="ECO:0000256" key="9">
    <source>
        <dbReference type="ARBA" id="ARBA00022737"/>
    </source>
</evidence>
<keyword evidence="14" id="KW-0458">Lysosome</keyword>
<evidence type="ECO:0000256" key="13">
    <source>
        <dbReference type="ARBA" id="ARBA00023180"/>
    </source>
</evidence>
<dbReference type="CDD" id="cd15482">
    <property type="entry name" value="Sialidase_non-viral"/>
    <property type="match status" value="1"/>
</dbReference>
<evidence type="ECO:0000256" key="16">
    <source>
        <dbReference type="ARBA" id="ARBA00037235"/>
    </source>
</evidence>
<dbReference type="GO" id="GO:0006689">
    <property type="term" value="P:ganglioside catabolic process"/>
    <property type="evidence" value="ECO:0007669"/>
    <property type="project" value="TreeGrafter"/>
</dbReference>
<dbReference type="PANTHER" id="PTHR10628:SF25">
    <property type="entry name" value="SIALIDASE-1"/>
    <property type="match status" value="1"/>
</dbReference>
<protein>
    <recommendedName>
        <fullName evidence="18">Sialidase-1</fullName>
    </recommendedName>
    <alternativeName>
        <fullName evidence="20">Lysosomal sialidase</fullName>
    </alternativeName>
    <alternativeName>
        <fullName evidence="19">N-acetyl-alpha-neuraminidase 1</fullName>
    </alternativeName>
</protein>
<dbReference type="InterPro" id="IPR011040">
    <property type="entry name" value="Sialidase"/>
</dbReference>
<feature type="domain" description="Sialidase" evidence="21">
    <location>
        <begin position="109"/>
        <end position="396"/>
    </location>
</feature>
<evidence type="ECO:0000256" key="20">
    <source>
        <dbReference type="ARBA" id="ARBA00041413"/>
    </source>
</evidence>
<evidence type="ECO:0000256" key="7">
    <source>
        <dbReference type="ARBA" id="ARBA00022553"/>
    </source>
</evidence>
<comment type="function">
    <text evidence="16">Catalyzes the removal of sialic acid (N-acetylneuraminic acid) moieties from glycoproteins and glycolipids. To be active, it is strictly dependent on its presence in the multienzyme complex. Appears to have a preference for alpha 2-3 and alpha 2-6 sialyl linkage.</text>
</comment>
<name>A0A9Q1BR89_HOLLE</name>
<dbReference type="GO" id="GO:0005765">
    <property type="term" value="C:lysosomal membrane"/>
    <property type="evidence" value="ECO:0007669"/>
    <property type="project" value="UniProtKB-SubCell"/>
</dbReference>
<dbReference type="Gene3D" id="2.120.10.10">
    <property type="match status" value="1"/>
</dbReference>
<proteinExistence type="inferred from homology"/>
<evidence type="ECO:0000256" key="18">
    <source>
        <dbReference type="ARBA" id="ARBA00040509"/>
    </source>
</evidence>
<dbReference type="Pfam" id="PF13088">
    <property type="entry name" value="BNR_2"/>
    <property type="match status" value="1"/>
</dbReference>
<dbReference type="InterPro" id="IPR026856">
    <property type="entry name" value="Sialidase_fam"/>
</dbReference>
<comment type="subcellular location">
    <subcellularLocation>
        <location evidence="3">Cell membrane</location>
    </subcellularLocation>
    <subcellularLocation>
        <location evidence="4">Cytoplasmic vesicle</location>
    </subcellularLocation>
    <subcellularLocation>
        <location evidence="2">Lysosome lumen</location>
    </subcellularLocation>
    <subcellularLocation>
        <location evidence="1">Lysosome membrane</location>
        <topology evidence="1">Peripheral membrane protein</topology>
        <orientation evidence="1">Lumenal side</orientation>
    </subcellularLocation>
</comment>
<dbReference type="GO" id="GO:0004308">
    <property type="term" value="F:exo-alpha-sialidase activity"/>
    <property type="evidence" value="ECO:0007669"/>
    <property type="project" value="InterPro"/>
</dbReference>
<evidence type="ECO:0000256" key="5">
    <source>
        <dbReference type="ARBA" id="ARBA00009348"/>
    </source>
</evidence>
<dbReference type="Proteomes" id="UP001152320">
    <property type="component" value="Chromosome 13"/>
</dbReference>